<dbReference type="AlphaFoldDB" id="A0ABD3QL80"/>
<gene>
    <name evidence="1" type="ORF">ACHAW5_002487</name>
</gene>
<keyword evidence="2" id="KW-1185">Reference proteome</keyword>
<evidence type="ECO:0000313" key="2">
    <source>
        <dbReference type="Proteomes" id="UP001530315"/>
    </source>
</evidence>
<dbReference type="Proteomes" id="UP001530315">
    <property type="component" value="Unassembled WGS sequence"/>
</dbReference>
<evidence type="ECO:0000313" key="1">
    <source>
        <dbReference type="EMBL" id="KAL3800773.1"/>
    </source>
</evidence>
<comment type="caution">
    <text evidence="1">The sequence shown here is derived from an EMBL/GenBank/DDBJ whole genome shotgun (WGS) entry which is preliminary data.</text>
</comment>
<dbReference type="EMBL" id="JALLAZ020000209">
    <property type="protein sequence ID" value="KAL3800773.1"/>
    <property type="molecule type" value="Genomic_DNA"/>
</dbReference>
<sequence>MRDEHFVALGGLRCLLKKEHAGNKPEVGKQPSAETQKEFNLPAGVKLTGNHQVDEDIIAFYKAKEVLLSKLKR</sequence>
<proteinExistence type="predicted"/>
<organism evidence="1 2">
    <name type="scientific">Stephanodiscus triporus</name>
    <dbReference type="NCBI Taxonomy" id="2934178"/>
    <lineage>
        <taxon>Eukaryota</taxon>
        <taxon>Sar</taxon>
        <taxon>Stramenopiles</taxon>
        <taxon>Ochrophyta</taxon>
        <taxon>Bacillariophyta</taxon>
        <taxon>Coscinodiscophyceae</taxon>
        <taxon>Thalassiosirophycidae</taxon>
        <taxon>Stephanodiscales</taxon>
        <taxon>Stephanodiscaceae</taxon>
        <taxon>Stephanodiscus</taxon>
    </lineage>
</organism>
<name>A0ABD3QL80_9STRA</name>
<accession>A0ABD3QL80</accession>
<reference evidence="1 2" key="1">
    <citation type="submission" date="2024-10" db="EMBL/GenBank/DDBJ databases">
        <title>Updated reference genomes for cyclostephanoid diatoms.</title>
        <authorList>
            <person name="Roberts W.R."/>
            <person name="Alverson A.J."/>
        </authorList>
    </citation>
    <scope>NUCLEOTIDE SEQUENCE [LARGE SCALE GENOMIC DNA]</scope>
    <source>
        <strain evidence="1 2">AJA276-08</strain>
    </source>
</reference>
<protein>
    <submittedName>
        <fullName evidence="1">Uncharacterized protein</fullName>
    </submittedName>
</protein>